<organism evidence="2 3">
    <name type="scientific">Periplaneta americana</name>
    <name type="common">American cockroach</name>
    <name type="synonym">Blatta americana</name>
    <dbReference type="NCBI Taxonomy" id="6978"/>
    <lineage>
        <taxon>Eukaryota</taxon>
        <taxon>Metazoa</taxon>
        <taxon>Ecdysozoa</taxon>
        <taxon>Arthropoda</taxon>
        <taxon>Hexapoda</taxon>
        <taxon>Insecta</taxon>
        <taxon>Pterygota</taxon>
        <taxon>Neoptera</taxon>
        <taxon>Polyneoptera</taxon>
        <taxon>Dictyoptera</taxon>
        <taxon>Blattodea</taxon>
        <taxon>Blattoidea</taxon>
        <taxon>Blattidae</taxon>
        <taxon>Blattinae</taxon>
        <taxon>Periplaneta</taxon>
    </lineage>
</organism>
<accession>A0ABQ8S1D2</accession>
<evidence type="ECO:0000256" key="1">
    <source>
        <dbReference type="SAM" id="MobiDB-lite"/>
    </source>
</evidence>
<gene>
    <name evidence="2" type="ORF">ANN_25495</name>
</gene>
<comment type="caution">
    <text evidence="2">The sequence shown here is derived from an EMBL/GenBank/DDBJ whole genome shotgun (WGS) entry which is preliminary data.</text>
</comment>
<evidence type="ECO:0000313" key="3">
    <source>
        <dbReference type="Proteomes" id="UP001148838"/>
    </source>
</evidence>
<dbReference type="EMBL" id="JAJSOF020000038">
    <property type="protein sequence ID" value="KAJ4427811.1"/>
    <property type="molecule type" value="Genomic_DNA"/>
</dbReference>
<name>A0ABQ8S1D2_PERAM</name>
<keyword evidence="3" id="KW-1185">Reference proteome</keyword>
<protein>
    <submittedName>
        <fullName evidence="2">Uncharacterized protein</fullName>
    </submittedName>
</protein>
<evidence type="ECO:0000313" key="2">
    <source>
        <dbReference type="EMBL" id="KAJ4427811.1"/>
    </source>
</evidence>
<proteinExistence type="predicted"/>
<feature type="compositionally biased region" description="Basic and acidic residues" evidence="1">
    <location>
        <begin position="107"/>
        <end position="119"/>
    </location>
</feature>
<dbReference type="Proteomes" id="UP001148838">
    <property type="component" value="Unassembled WGS sequence"/>
</dbReference>
<sequence>MAGLWKGLRVNTGAASLLAPSRVRTLVDGIGDSEIFGEMKPTIRHRLPDICLTVGENLGENPISVNGIGDSDMVLGEMRPRIRYRLPDILLMVGENLGKKTQQSNEPEQKIEPTPEHNYRSAGKRLSRLSYADACALKS</sequence>
<reference evidence="2 3" key="1">
    <citation type="journal article" date="2022" name="Allergy">
        <title>Genome assembly and annotation of Periplaneta americana reveal a comprehensive cockroach allergen profile.</title>
        <authorList>
            <person name="Wang L."/>
            <person name="Xiong Q."/>
            <person name="Saelim N."/>
            <person name="Wang L."/>
            <person name="Nong W."/>
            <person name="Wan A.T."/>
            <person name="Shi M."/>
            <person name="Liu X."/>
            <person name="Cao Q."/>
            <person name="Hui J.H.L."/>
            <person name="Sookrung N."/>
            <person name="Leung T.F."/>
            <person name="Tungtrongchitr A."/>
            <person name="Tsui S.K.W."/>
        </authorList>
    </citation>
    <scope>NUCLEOTIDE SEQUENCE [LARGE SCALE GENOMIC DNA]</scope>
    <source>
        <strain evidence="2">PWHHKU_190912</strain>
    </source>
</reference>
<feature type="region of interest" description="Disordered" evidence="1">
    <location>
        <begin position="97"/>
        <end position="124"/>
    </location>
</feature>